<dbReference type="SUPFAM" id="SSF48371">
    <property type="entry name" value="ARM repeat"/>
    <property type="match status" value="1"/>
</dbReference>
<feature type="region of interest" description="Disordered" evidence="1">
    <location>
        <begin position="311"/>
        <end position="340"/>
    </location>
</feature>
<feature type="compositionally biased region" description="Polar residues" evidence="1">
    <location>
        <begin position="325"/>
        <end position="340"/>
    </location>
</feature>
<gene>
    <name evidence="2" type="ORF">TrVE_jg607</name>
</gene>
<accession>A0A9W7B256</accession>
<comment type="caution">
    <text evidence="2">The sequence shown here is derived from an EMBL/GenBank/DDBJ whole genome shotgun (WGS) entry which is preliminary data.</text>
</comment>
<organism evidence="2 3">
    <name type="scientific">Triparma verrucosa</name>
    <dbReference type="NCBI Taxonomy" id="1606542"/>
    <lineage>
        <taxon>Eukaryota</taxon>
        <taxon>Sar</taxon>
        <taxon>Stramenopiles</taxon>
        <taxon>Ochrophyta</taxon>
        <taxon>Bolidophyceae</taxon>
        <taxon>Parmales</taxon>
        <taxon>Triparmaceae</taxon>
        <taxon>Triparma</taxon>
    </lineage>
</organism>
<dbReference type="AlphaFoldDB" id="A0A9W7B256"/>
<evidence type="ECO:0000256" key="1">
    <source>
        <dbReference type="SAM" id="MobiDB-lite"/>
    </source>
</evidence>
<feature type="region of interest" description="Disordered" evidence="1">
    <location>
        <begin position="536"/>
        <end position="565"/>
    </location>
</feature>
<dbReference type="EMBL" id="BRXX01000015">
    <property type="protein sequence ID" value="GMH82481.1"/>
    <property type="molecule type" value="Genomic_DNA"/>
</dbReference>
<name>A0A9W7B256_9STRA</name>
<proteinExistence type="predicted"/>
<keyword evidence="3" id="KW-1185">Reference proteome</keyword>
<reference evidence="3" key="1">
    <citation type="journal article" date="2023" name="Commun. Biol.">
        <title>Genome analysis of Parmales, the sister group of diatoms, reveals the evolutionary specialization of diatoms from phago-mixotrophs to photoautotrophs.</title>
        <authorList>
            <person name="Ban H."/>
            <person name="Sato S."/>
            <person name="Yoshikawa S."/>
            <person name="Yamada K."/>
            <person name="Nakamura Y."/>
            <person name="Ichinomiya M."/>
            <person name="Sato N."/>
            <person name="Blanc-Mathieu R."/>
            <person name="Endo H."/>
            <person name="Kuwata A."/>
            <person name="Ogata H."/>
        </authorList>
    </citation>
    <scope>NUCLEOTIDE SEQUENCE [LARGE SCALE GENOMIC DNA]</scope>
    <source>
        <strain evidence="3">NIES 3699</strain>
    </source>
</reference>
<dbReference type="Proteomes" id="UP001165160">
    <property type="component" value="Unassembled WGS sequence"/>
</dbReference>
<protein>
    <submittedName>
        <fullName evidence="2">Uncharacterized protein</fullName>
    </submittedName>
</protein>
<sequence>MPTSPARVARLAANLSSRVAAVLKTPRGAAKAPTFIINHMRESGHLKDIHIQLAALHCLRDLAEDDVHKANLVSAGVVEQSLIALKFHGKSVLVAKATMELFYYLAFEISDEIAKETKKSEEKMLLLGHLLSYSAKSVLLHKASVDVVGPAISFLYALSLNEEFLLAICGVINGEHLCVLIGHEVDDDERMELCGLMHTLLQMQCVVSSEQAVFLVGKLEDAKVKLGNSADTADAVNSAQSCIEMLQRCIPPGTSKVQQLERTVSQLESLNGALAETVGELNENLLMAREDEGGKLWRLEHRLEKHYHQYHNYHGGHGGHGGKSSVKSGSPTSGRVSPGASWSKTIASKRVMAALRELDEESSDSAQFMVTSASSALGLAFINLEGDANTAVPKGKLRKFLVKIGVFGQLSEADLAIRRANGTKGGVGFEAFCDILVRAGFGGGVGGISKMTEALEKGNRSVSTSRGENVLASPLPPPSLEDQENAMLENSAHDFYTTILWTESAALKKIFSHYAVEREEDLDVHVNINANVRVMETPVSKGRTPRSPRRSTANNSRLPSSPGRTPRKAMVTFLTYRKLLEFVRDFCLAPDLVSKSFCLSSFKDIVNGGVGGGGSGAPLVDISDVVHAETLIGLSFDQFLSFLAYIAGECKWFARKKDKKKDSDKKKQHQQVLALLQWLDTSPGKSKINKIRGTSIIPTFKFCSNAENYTQISQFLM</sequence>
<evidence type="ECO:0000313" key="2">
    <source>
        <dbReference type="EMBL" id="GMH82481.1"/>
    </source>
</evidence>
<evidence type="ECO:0000313" key="3">
    <source>
        <dbReference type="Proteomes" id="UP001165160"/>
    </source>
</evidence>
<feature type="compositionally biased region" description="Polar residues" evidence="1">
    <location>
        <begin position="550"/>
        <end position="563"/>
    </location>
</feature>
<dbReference type="InterPro" id="IPR016024">
    <property type="entry name" value="ARM-type_fold"/>
</dbReference>